<dbReference type="PROSITE" id="PS52018">
    <property type="entry name" value="DART"/>
    <property type="match status" value="1"/>
</dbReference>
<keyword evidence="2 6" id="KW-0328">Glycosyltransferase</keyword>
<keyword evidence="1 6" id="KW-1277">Toxin-antitoxin system</keyword>
<feature type="binding site" evidence="6">
    <location>
        <begin position="19"/>
        <end position="21"/>
    </location>
    <ligand>
        <name>NAD(+)</name>
        <dbReference type="ChEBI" id="CHEBI:57540"/>
    </ligand>
</feature>
<dbReference type="Proteomes" id="UP000029500">
    <property type="component" value="Chromosome"/>
</dbReference>
<gene>
    <name evidence="8" type="ORF">PGRAT_23445</name>
</gene>
<evidence type="ECO:0000256" key="5">
    <source>
        <dbReference type="ARBA" id="ARBA00023125"/>
    </source>
</evidence>
<comment type="caution">
    <text evidence="6">Lacks conserved residue(s) required for the propagation of feature annotation.</text>
</comment>
<organism evidence="8 9">
    <name type="scientific">Paenibacillus graminis</name>
    <dbReference type="NCBI Taxonomy" id="189425"/>
    <lineage>
        <taxon>Bacteria</taxon>
        <taxon>Bacillati</taxon>
        <taxon>Bacillota</taxon>
        <taxon>Bacilli</taxon>
        <taxon>Bacillales</taxon>
        <taxon>Paenibacillaceae</taxon>
        <taxon>Paenibacillus</taxon>
    </lineage>
</organism>
<comment type="similarity">
    <text evidence="6">Belongs to the DarT ADP-ribosyltransferase family.</text>
</comment>
<evidence type="ECO:0000259" key="7">
    <source>
        <dbReference type="PROSITE" id="PS52018"/>
    </source>
</evidence>
<evidence type="ECO:0000256" key="6">
    <source>
        <dbReference type="PROSITE-ProRule" id="PRU01362"/>
    </source>
</evidence>
<dbReference type="EMBL" id="CP009287">
    <property type="protein sequence ID" value="AIQ70272.1"/>
    <property type="molecule type" value="Genomic_DNA"/>
</dbReference>
<feature type="active site" description="Proton acceptor" evidence="6">
    <location>
        <position position="56"/>
    </location>
</feature>
<feature type="binding site" evidence="6">
    <location>
        <position position="56"/>
    </location>
    <ligand>
        <name>NAD(+)</name>
        <dbReference type="ChEBI" id="CHEBI:57540"/>
    </ligand>
</feature>
<dbReference type="KEGG" id="pgm:PGRAT_23445"/>
<name>A0A089MAG6_9BACL</name>
<proteinExistence type="inferred from homology"/>
<dbReference type="eggNOG" id="ENOG502Z8TZ">
    <property type="taxonomic scope" value="Bacteria"/>
</dbReference>
<feature type="domain" description="DarT" evidence="7">
    <location>
        <begin position="15"/>
        <end position="207"/>
    </location>
</feature>
<dbReference type="STRING" id="189425.PGRAT_23445"/>
<evidence type="ECO:0000256" key="4">
    <source>
        <dbReference type="ARBA" id="ARBA00022695"/>
    </source>
</evidence>
<keyword evidence="3 6" id="KW-0808">Transferase</keyword>
<keyword evidence="9" id="KW-1185">Reference proteome</keyword>
<dbReference type="GO" id="GO:0016779">
    <property type="term" value="F:nucleotidyltransferase activity"/>
    <property type="evidence" value="ECO:0007669"/>
    <property type="project" value="UniProtKB-UniRule"/>
</dbReference>
<dbReference type="Pfam" id="PF14487">
    <property type="entry name" value="DarT"/>
    <property type="match status" value="1"/>
</dbReference>
<dbReference type="AlphaFoldDB" id="A0A089MAG6"/>
<dbReference type="RefSeq" id="WP_025705868.1">
    <property type="nucleotide sequence ID" value="NZ_CP009287.1"/>
</dbReference>
<keyword evidence="5 6" id="KW-0238">DNA-binding</keyword>
<dbReference type="InterPro" id="IPR029494">
    <property type="entry name" value="DarT"/>
</dbReference>
<evidence type="ECO:0000256" key="3">
    <source>
        <dbReference type="ARBA" id="ARBA00022679"/>
    </source>
</evidence>
<feature type="active site" evidence="6">
    <location>
        <position position="158"/>
    </location>
</feature>
<accession>A0A089MAG6</accession>
<comment type="catalytic activity">
    <reaction evidence="6">
        <text>a thymidine in DNA + NAD(+) = an N-(ADP-alpha-D-ribosyl)-thymidine in DNA + nicotinamide + H(+)</text>
        <dbReference type="Rhea" id="RHEA:71651"/>
        <dbReference type="Rhea" id="RHEA-COMP:13556"/>
        <dbReference type="Rhea" id="RHEA-COMP:18051"/>
        <dbReference type="ChEBI" id="CHEBI:15378"/>
        <dbReference type="ChEBI" id="CHEBI:17154"/>
        <dbReference type="ChEBI" id="CHEBI:57540"/>
        <dbReference type="ChEBI" id="CHEBI:137386"/>
        <dbReference type="ChEBI" id="CHEBI:191199"/>
    </reaction>
</comment>
<evidence type="ECO:0000313" key="8">
    <source>
        <dbReference type="EMBL" id="AIQ70272.1"/>
    </source>
</evidence>
<dbReference type="GO" id="GO:0003677">
    <property type="term" value="F:DNA binding"/>
    <property type="evidence" value="ECO:0007669"/>
    <property type="project" value="UniProtKB-UniRule"/>
</dbReference>
<dbReference type="GO" id="GO:0016757">
    <property type="term" value="F:glycosyltransferase activity"/>
    <property type="evidence" value="ECO:0007669"/>
    <property type="project" value="UniProtKB-UniRule"/>
</dbReference>
<evidence type="ECO:0000256" key="1">
    <source>
        <dbReference type="ARBA" id="ARBA00022649"/>
    </source>
</evidence>
<sequence>MTTSFQKLIQEKGITRLCHFTKSKSFLHIMSNEIGIRANKFFDNEEELLNKNDEFRFDGREDFVCCSIEYPNSWFLKKLIERDKDKFFREWVILLINPNLILDETTHFCQVNAATQSGALIEKDEAGFSKLFARNSPYYKYPRNSRMLSCCPTDGQAEVLIYKNVRRSDIIGVVVPNEKQALEERARINVERQGWDIPIVVAPDLFSNQWSNMARQGIRVSEKPL</sequence>
<dbReference type="OrthoDB" id="2052979at2"/>
<reference evidence="8 9" key="1">
    <citation type="submission" date="2014-08" db="EMBL/GenBank/DDBJ databases">
        <title>Comparative genomics of the Paenibacillus odorifer group.</title>
        <authorList>
            <person name="den Bakker H.C."/>
            <person name="Tsai Y.-C."/>
            <person name="Martin N."/>
            <person name="Korlach J."/>
            <person name="Wiedmann M."/>
        </authorList>
    </citation>
    <scope>NUCLEOTIDE SEQUENCE [LARGE SCALE GENOMIC DNA]</scope>
    <source>
        <strain evidence="8 9">DSM 15220</strain>
    </source>
</reference>
<protein>
    <recommendedName>
        <fullName evidence="7">DarT domain-containing protein</fullName>
    </recommendedName>
</protein>
<dbReference type="HOGENOM" id="CLU_088931_0_0_9"/>
<keyword evidence="4 6" id="KW-0548">Nucleotidyltransferase</keyword>
<evidence type="ECO:0000256" key="2">
    <source>
        <dbReference type="ARBA" id="ARBA00022676"/>
    </source>
</evidence>
<evidence type="ECO:0000313" key="9">
    <source>
        <dbReference type="Proteomes" id="UP000029500"/>
    </source>
</evidence>